<dbReference type="Proteomes" id="UP000286415">
    <property type="component" value="Unassembled WGS sequence"/>
</dbReference>
<dbReference type="AlphaFoldDB" id="A0A8T1M6X1"/>
<comment type="caution">
    <text evidence="1">The sequence shown here is derived from an EMBL/GenBank/DDBJ whole genome shotgun (WGS) entry which is preliminary data.</text>
</comment>
<keyword evidence="2" id="KW-1185">Reference proteome</keyword>
<organism evidence="1 2">
    <name type="scientific">Clonorchis sinensis</name>
    <name type="common">Chinese liver fluke</name>
    <dbReference type="NCBI Taxonomy" id="79923"/>
    <lineage>
        <taxon>Eukaryota</taxon>
        <taxon>Metazoa</taxon>
        <taxon>Spiralia</taxon>
        <taxon>Lophotrochozoa</taxon>
        <taxon>Platyhelminthes</taxon>
        <taxon>Trematoda</taxon>
        <taxon>Digenea</taxon>
        <taxon>Opisthorchiida</taxon>
        <taxon>Opisthorchiata</taxon>
        <taxon>Opisthorchiidae</taxon>
        <taxon>Clonorchis</taxon>
    </lineage>
</organism>
<accession>A0A8T1M6X1</accession>
<reference evidence="1 2" key="1">
    <citation type="journal article" date="2018" name="Biotechnol. Adv.">
        <title>Improved genomic resources and new bioinformatic workflow for the carcinogenic parasite Clonorchis sinensis: Biotechnological implications.</title>
        <authorList>
            <person name="Wang D."/>
            <person name="Korhonen P.K."/>
            <person name="Gasser R.B."/>
            <person name="Young N.D."/>
        </authorList>
    </citation>
    <scope>NUCLEOTIDE SEQUENCE [LARGE SCALE GENOMIC DNA]</scope>
    <source>
        <strain evidence="1">Cs-k2</strain>
    </source>
</reference>
<evidence type="ECO:0000313" key="1">
    <source>
        <dbReference type="EMBL" id="KAG5445157.1"/>
    </source>
</evidence>
<sequence length="100" mass="11343">MDEFRRMLKPLPPYFTSRAFFVCCRDESLHSSSVPLACCRLEEPLLPSSGFSLHFWLLKATPTSGVQNLDVLPQGISALPIDPHLPTNRRILCVRNLTYL</sequence>
<proteinExistence type="predicted"/>
<evidence type="ECO:0000313" key="2">
    <source>
        <dbReference type="Proteomes" id="UP000286415"/>
    </source>
</evidence>
<reference evidence="1 2" key="2">
    <citation type="journal article" date="2021" name="Genomics">
        <title>High-quality reference genome for Clonorchis sinensis.</title>
        <authorList>
            <person name="Young N.D."/>
            <person name="Stroehlein A.J."/>
            <person name="Kinkar L."/>
            <person name="Wang T."/>
            <person name="Sohn W.M."/>
            <person name="Chang B.C.H."/>
            <person name="Kaur P."/>
            <person name="Weisz D."/>
            <person name="Dudchenko O."/>
            <person name="Aiden E.L."/>
            <person name="Korhonen P.K."/>
            <person name="Gasser R.B."/>
        </authorList>
    </citation>
    <scope>NUCLEOTIDE SEQUENCE [LARGE SCALE GENOMIC DNA]</scope>
    <source>
        <strain evidence="1">Cs-k2</strain>
    </source>
</reference>
<name>A0A8T1M6X1_CLOSI</name>
<protein>
    <submittedName>
        <fullName evidence="1">Uncharacterized protein</fullName>
    </submittedName>
</protein>
<dbReference type="EMBL" id="NIRI02000056">
    <property type="protein sequence ID" value="KAG5445157.1"/>
    <property type="molecule type" value="Genomic_DNA"/>
</dbReference>
<gene>
    <name evidence="1" type="ORF">CSKR_203169</name>
</gene>